<reference evidence="1" key="1">
    <citation type="journal article" date="2016" name="Sci. Rep.">
        <title>Molecular characterization of firefly nuptial gifts: a multi-omics approach sheds light on postcopulatory sexual selection.</title>
        <authorList>
            <person name="Al-Wathiqui N."/>
            <person name="Fallon T.R."/>
            <person name="South A."/>
            <person name="Weng J.K."/>
            <person name="Lewis S.M."/>
        </authorList>
    </citation>
    <scope>NUCLEOTIDE SEQUENCE</scope>
</reference>
<organism evidence="1">
    <name type="scientific">Photinus pyralis</name>
    <name type="common">Common eastern firefly</name>
    <name type="synonym">Lampyris pyralis</name>
    <dbReference type="NCBI Taxonomy" id="7054"/>
    <lineage>
        <taxon>Eukaryota</taxon>
        <taxon>Metazoa</taxon>
        <taxon>Ecdysozoa</taxon>
        <taxon>Arthropoda</taxon>
        <taxon>Hexapoda</taxon>
        <taxon>Insecta</taxon>
        <taxon>Pterygota</taxon>
        <taxon>Neoptera</taxon>
        <taxon>Endopterygota</taxon>
        <taxon>Coleoptera</taxon>
        <taxon>Polyphaga</taxon>
        <taxon>Elateriformia</taxon>
        <taxon>Elateroidea</taxon>
        <taxon>Lampyridae</taxon>
        <taxon>Lampyrinae</taxon>
        <taxon>Photinus</taxon>
    </lineage>
</organism>
<proteinExistence type="predicted"/>
<dbReference type="AlphaFoldDB" id="A0A1Y1KW12"/>
<sequence length="143" mass="15570">MGTPPHNAVYNFIFTNLATIASNSIPLEIISCRKLPKVPRTSFCAISLLYRAVNTQSAPVDIPVKNRPAYTIPIDFDQRIKVQPVSDGTMNKNALGFLPNLSHRGPAKIENTAAPNDVSEAIHESSFLVIVNPNSPPSNFSDI</sequence>
<dbReference type="EMBL" id="GEZM01075904">
    <property type="protein sequence ID" value="JAV63885.1"/>
    <property type="molecule type" value="Transcribed_RNA"/>
</dbReference>
<evidence type="ECO:0000313" key="1">
    <source>
        <dbReference type="EMBL" id="JAV63885.1"/>
    </source>
</evidence>
<name>A0A1Y1KW12_PHOPY</name>
<accession>A0A1Y1KW12</accession>
<protein>
    <submittedName>
        <fullName evidence="1">Uncharacterized protein</fullName>
    </submittedName>
</protein>